<accession>G0V0W7</accession>
<evidence type="ECO:0000256" key="1">
    <source>
        <dbReference type="SAM" id="Phobius"/>
    </source>
</evidence>
<feature type="transmembrane region" description="Helical" evidence="1">
    <location>
        <begin position="79"/>
        <end position="107"/>
    </location>
</feature>
<dbReference type="AlphaFoldDB" id="G0V0W7"/>
<sequence>MLLRLKHSYRNKKKRMFSTPVCVSGEAALMSKRNSFLVLSDLLFLIFLLTSVVLVGFGYQSQRLRGGDIGIFFLNFNIFPSLFIPPAFFSLLLLLLLMTLLAMLLVYEKNIYFPFDVSCSGSASVQSEWVTQGEGKGLRVCVNAFSSFFFFLRAVNKVRGSVKVKVVPVHRLNENGTSRCRGVKKKRKIIIPSTLRGKQL</sequence>
<proteinExistence type="predicted"/>
<name>G0V0W7_TRYCI</name>
<organism evidence="2">
    <name type="scientific">Trypanosoma congolense (strain IL3000)</name>
    <dbReference type="NCBI Taxonomy" id="1068625"/>
    <lineage>
        <taxon>Eukaryota</taxon>
        <taxon>Discoba</taxon>
        <taxon>Euglenozoa</taxon>
        <taxon>Kinetoplastea</taxon>
        <taxon>Metakinetoplastina</taxon>
        <taxon>Trypanosomatida</taxon>
        <taxon>Trypanosomatidae</taxon>
        <taxon>Trypanosoma</taxon>
        <taxon>Nannomonas</taxon>
    </lineage>
</organism>
<keyword evidence="1" id="KW-1133">Transmembrane helix</keyword>
<gene>
    <name evidence="2" type="ORF">TCIL3000_11_7180</name>
</gene>
<protein>
    <submittedName>
        <fullName evidence="2">Uncharacterized protein TCIL3000_11_7180</fullName>
    </submittedName>
</protein>
<dbReference type="VEuPathDB" id="TriTrypDB:TcIL3000.11.7180"/>
<keyword evidence="1" id="KW-0472">Membrane</keyword>
<keyword evidence="1" id="KW-0812">Transmembrane</keyword>
<evidence type="ECO:0000313" key="2">
    <source>
        <dbReference type="EMBL" id="CCC95288.1"/>
    </source>
</evidence>
<feature type="transmembrane region" description="Helical" evidence="1">
    <location>
        <begin position="36"/>
        <end position="59"/>
    </location>
</feature>
<dbReference type="EMBL" id="HE575324">
    <property type="protein sequence ID" value="CCC95288.1"/>
    <property type="molecule type" value="Genomic_DNA"/>
</dbReference>
<reference evidence="2" key="1">
    <citation type="journal article" date="2012" name="Proc. Natl. Acad. Sci. U.S.A.">
        <title>Antigenic diversity is generated by distinct evolutionary mechanisms in African trypanosome species.</title>
        <authorList>
            <person name="Jackson A.P."/>
            <person name="Berry A."/>
            <person name="Aslett M."/>
            <person name="Allison H.C."/>
            <person name="Burton P."/>
            <person name="Vavrova-Anderson J."/>
            <person name="Brown R."/>
            <person name="Browne H."/>
            <person name="Corton N."/>
            <person name="Hauser H."/>
            <person name="Gamble J."/>
            <person name="Gilderthorp R."/>
            <person name="Marcello L."/>
            <person name="McQuillan J."/>
            <person name="Otto T.D."/>
            <person name="Quail M.A."/>
            <person name="Sanders M.J."/>
            <person name="van Tonder A."/>
            <person name="Ginger M.L."/>
            <person name="Field M.C."/>
            <person name="Barry J.D."/>
            <person name="Hertz-Fowler C."/>
            <person name="Berriman M."/>
        </authorList>
    </citation>
    <scope>NUCLEOTIDE SEQUENCE</scope>
    <source>
        <strain evidence="2">IL3000</strain>
    </source>
</reference>